<organism evidence="2 3">
    <name type="scientific">Zopfia rhizophila CBS 207.26</name>
    <dbReference type="NCBI Taxonomy" id="1314779"/>
    <lineage>
        <taxon>Eukaryota</taxon>
        <taxon>Fungi</taxon>
        <taxon>Dikarya</taxon>
        <taxon>Ascomycota</taxon>
        <taxon>Pezizomycotina</taxon>
        <taxon>Dothideomycetes</taxon>
        <taxon>Dothideomycetes incertae sedis</taxon>
        <taxon>Zopfiaceae</taxon>
        <taxon>Zopfia</taxon>
    </lineage>
</organism>
<dbReference type="AlphaFoldDB" id="A0A6A6DVP9"/>
<dbReference type="PANTHER" id="PTHR35043">
    <property type="entry name" value="TRANSCRIPTION FACTOR DOMAIN-CONTAINING PROTEIN"/>
    <property type="match status" value="1"/>
</dbReference>
<keyword evidence="1" id="KW-0472">Membrane</keyword>
<sequence>LPTIDGSDIDDKSKATWLTKSIALVQVVWFIAQIFGHAIQQLPVTTLELFTLSIVFCAAITRVSWWKKPFEVRKPI</sequence>
<reference evidence="2" key="1">
    <citation type="journal article" date="2020" name="Stud. Mycol.">
        <title>101 Dothideomycetes genomes: a test case for predicting lifestyles and emergence of pathogens.</title>
        <authorList>
            <person name="Haridas S."/>
            <person name="Albert R."/>
            <person name="Binder M."/>
            <person name="Bloem J."/>
            <person name="Labutti K."/>
            <person name="Salamov A."/>
            <person name="Andreopoulos B."/>
            <person name="Baker S."/>
            <person name="Barry K."/>
            <person name="Bills G."/>
            <person name="Bluhm B."/>
            <person name="Cannon C."/>
            <person name="Castanera R."/>
            <person name="Culley D."/>
            <person name="Daum C."/>
            <person name="Ezra D."/>
            <person name="Gonzalez J."/>
            <person name="Henrissat B."/>
            <person name="Kuo A."/>
            <person name="Liang C."/>
            <person name="Lipzen A."/>
            <person name="Lutzoni F."/>
            <person name="Magnuson J."/>
            <person name="Mondo S."/>
            <person name="Nolan M."/>
            <person name="Ohm R."/>
            <person name="Pangilinan J."/>
            <person name="Park H.-J."/>
            <person name="Ramirez L."/>
            <person name="Alfaro M."/>
            <person name="Sun H."/>
            <person name="Tritt A."/>
            <person name="Yoshinaga Y."/>
            <person name="Zwiers L.-H."/>
            <person name="Turgeon B."/>
            <person name="Goodwin S."/>
            <person name="Spatafora J."/>
            <person name="Crous P."/>
            <person name="Grigoriev I."/>
        </authorList>
    </citation>
    <scope>NUCLEOTIDE SEQUENCE</scope>
    <source>
        <strain evidence="2">CBS 207.26</strain>
    </source>
</reference>
<dbReference type="PANTHER" id="PTHR35043:SF8">
    <property type="entry name" value="DUF4220 DOMAIN-CONTAINING PROTEIN"/>
    <property type="match status" value="1"/>
</dbReference>
<dbReference type="OrthoDB" id="3061561at2759"/>
<gene>
    <name evidence="2" type="ORF">K469DRAFT_518305</name>
</gene>
<feature type="non-terminal residue" evidence="2">
    <location>
        <position position="1"/>
    </location>
</feature>
<keyword evidence="3" id="KW-1185">Reference proteome</keyword>
<feature type="transmembrane region" description="Helical" evidence="1">
    <location>
        <begin position="45"/>
        <end position="65"/>
    </location>
</feature>
<feature type="non-terminal residue" evidence="2">
    <location>
        <position position="76"/>
    </location>
</feature>
<dbReference type="Proteomes" id="UP000800200">
    <property type="component" value="Unassembled WGS sequence"/>
</dbReference>
<keyword evidence="1" id="KW-1133">Transmembrane helix</keyword>
<accession>A0A6A6DVP9</accession>
<keyword evidence="1" id="KW-0812">Transmembrane</keyword>
<name>A0A6A6DVP9_9PEZI</name>
<evidence type="ECO:0000256" key="1">
    <source>
        <dbReference type="SAM" id="Phobius"/>
    </source>
</evidence>
<dbReference type="EMBL" id="ML994651">
    <property type="protein sequence ID" value="KAF2181756.1"/>
    <property type="molecule type" value="Genomic_DNA"/>
</dbReference>
<evidence type="ECO:0000313" key="3">
    <source>
        <dbReference type="Proteomes" id="UP000800200"/>
    </source>
</evidence>
<proteinExistence type="predicted"/>
<evidence type="ECO:0000313" key="2">
    <source>
        <dbReference type="EMBL" id="KAF2181756.1"/>
    </source>
</evidence>
<protein>
    <submittedName>
        <fullName evidence="2">Uncharacterized protein</fullName>
    </submittedName>
</protein>
<feature type="transmembrane region" description="Helical" evidence="1">
    <location>
        <begin position="21"/>
        <end position="39"/>
    </location>
</feature>